<evidence type="ECO:0000313" key="8">
    <source>
        <dbReference type="Proteomes" id="UP000813824"/>
    </source>
</evidence>
<evidence type="ECO:0000313" key="7">
    <source>
        <dbReference type="EMBL" id="KAH8079826.1"/>
    </source>
</evidence>
<dbReference type="EMBL" id="JAEVFJ010000055">
    <property type="protein sequence ID" value="KAH8079826.1"/>
    <property type="molecule type" value="Genomic_DNA"/>
</dbReference>
<dbReference type="InterPro" id="IPR036322">
    <property type="entry name" value="WD40_repeat_dom_sf"/>
</dbReference>
<evidence type="ECO:0000256" key="6">
    <source>
        <dbReference type="PROSITE-ProRule" id="PRU00221"/>
    </source>
</evidence>
<evidence type="ECO:0000256" key="3">
    <source>
        <dbReference type="ARBA" id="ARBA00022737"/>
    </source>
</evidence>
<keyword evidence="4" id="KW-0498">Mitosis</keyword>
<keyword evidence="1 6" id="KW-0853">WD repeat</keyword>
<dbReference type="GO" id="GO:0051301">
    <property type="term" value="P:cell division"/>
    <property type="evidence" value="ECO:0007669"/>
    <property type="project" value="UniProtKB-KW"/>
</dbReference>
<dbReference type="SUPFAM" id="SSF50978">
    <property type="entry name" value="WD40 repeat-like"/>
    <property type="match status" value="1"/>
</dbReference>
<evidence type="ECO:0000256" key="2">
    <source>
        <dbReference type="ARBA" id="ARBA00022618"/>
    </source>
</evidence>
<dbReference type="Proteomes" id="UP000813824">
    <property type="component" value="Unassembled WGS sequence"/>
</dbReference>
<dbReference type="GO" id="GO:0031145">
    <property type="term" value="P:anaphase-promoting complex-dependent catabolic process"/>
    <property type="evidence" value="ECO:0007669"/>
    <property type="project" value="TreeGrafter"/>
</dbReference>
<dbReference type="InterPro" id="IPR033010">
    <property type="entry name" value="Cdc20/Fizzy"/>
</dbReference>
<feature type="repeat" description="WD" evidence="6">
    <location>
        <begin position="185"/>
        <end position="226"/>
    </location>
</feature>
<dbReference type="SMART" id="SM00320">
    <property type="entry name" value="WD40"/>
    <property type="match status" value="4"/>
</dbReference>
<evidence type="ECO:0000256" key="4">
    <source>
        <dbReference type="ARBA" id="ARBA00022776"/>
    </source>
</evidence>
<gene>
    <name evidence="7" type="ORF">BXZ70DRAFT_901583</name>
</gene>
<name>A0A8K0UE35_9AGAR</name>
<dbReference type="PANTHER" id="PTHR19918">
    <property type="entry name" value="CELL DIVISION CYCLE 20 CDC20 FIZZY -RELATED"/>
    <property type="match status" value="1"/>
</dbReference>
<dbReference type="PROSITE" id="PS50294">
    <property type="entry name" value="WD_REPEATS_REGION"/>
    <property type="match status" value="1"/>
</dbReference>
<dbReference type="InterPro" id="IPR015943">
    <property type="entry name" value="WD40/YVTN_repeat-like_dom_sf"/>
</dbReference>
<dbReference type="InterPro" id="IPR001680">
    <property type="entry name" value="WD40_rpt"/>
</dbReference>
<reference evidence="7" key="1">
    <citation type="journal article" date="2021" name="New Phytol.">
        <title>Evolutionary innovations through gain and loss of genes in the ectomycorrhizal Boletales.</title>
        <authorList>
            <person name="Wu G."/>
            <person name="Miyauchi S."/>
            <person name="Morin E."/>
            <person name="Kuo A."/>
            <person name="Drula E."/>
            <person name="Varga T."/>
            <person name="Kohler A."/>
            <person name="Feng B."/>
            <person name="Cao Y."/>
            <person name="Lipzen A."/>
            <person name="Daum C."/>
            <person name="Hundley H."/>
            <person name="Pangilinan J."/>
            <person name="Johnson J."/>
            <person name="Barry K."/>
            <person name="LaButti K."/>
            <person name="Ng V."/>
            <person name="Ahrendt S."/>
            <person name="Min B."/>
            <person name="Choi I.G."/>
            <person name="Park H."/>
            <person name="Plett J.M."/>
            <person name="Magnuson J."/>
            <person name="Spatafora J.W."/>
            <person name="Nagy L.G."/>
            <person name="Henrissat B."/>
            <person name="Grigoriev I.V."/>
            <person name="Yang Z.L."/>
            <person name="Xu J."/>
            <person name="Martin F.M."/>
        </authorList>
    </citation>
    <scope>NUCLEOTIDE SEQUENCE</scope>
    <source>
        <strain evidence="7">KKN 215</strain>
    </source>
</reference>
<keyword evidence="8" id="KW-1185">Reference proteome</keyword>
<keyword evidence="3" id="KW-0677">Repeat</keyword>
<dbReference type="GO" id="GO:0005680">
    <property type="term" value="C:anaphase-promoting complex"/>
    <property type="evidence" value="ECO:0007669"/>
    <property type="project" value="TreeGrafter"/>
</dbReference>
<dbReference type="GO" id="GO:1905786">
    <property type="term" value="P:positive regulation of anaphase-promoting complex-dependent catabolic process"/>
    <property type="evidence" value="ECO:0007669"/>
    <property type="project" value="TreeGrafter"/>
</dbReference>
<dbReference type="PROSITE" id="PS50082">
    <property type="entry name" value="WD_REPEATS_2"/>
    <property type="match status" value="1"/>
</dbReference>
<dbReference type="PANTHER" id="PTHR19918:SF8">
    <property type="entry name" value="FI02843P"/>
    <property type="match status" value="1"/>
</dbReference>
<proteinExistence type="predicted"/>
<dbReference type="Pfam" id="PF00400">
    <property type="entry name" value="WD40"/>
    <property type="match status" value="2"/>
</dbReference>
<accession>A0A8K0UE35</accession>
<dbReference type="OrthoDB" id="10263272at2759"/>
<dbReference type="Gene3D" id="2.130.10.10">
    <property type="entry name" value="YVTN repeat-like/Quinoprotein amine dehydrogenase"/>
    <property type="match status" value="1"/>
</dbReference>
<sequence length="413" mass="45243">MSSVGLPDPAGLALIRSASLDGSRLSSPVNVPFAPESARTNLRAKLDVDFNVSPEDAEAGLFPASWSEYNVLLFGRANRVYFKNMLTNSEQNVQLCKVRESLGTLKLIDSGGKDQPGTVALGTSKGEIQIWDLIAKKMTTQWHTTGVSAMKWSGPVLTVGGPRGAIRHFDMRIPSEKLKESTKRITRHQSKICSISWQNEGKLYATGDESGLVHVWDARQNAPLDIGELIQRRKKIQHKGIITALAWSPWHGKILATGDSSPDKSGTIRIWNVNGSCSSGDLSNYLEFDAQVTSLHFSPHCKELLSTHGSGKTSTTPERQVYDETLDDTITVPSSTVHSKVANSVVVHAYPSLRHVTTQKVSEKYLAGSLLSPSGQRLVLGIPEESKLRIWDVWGKPNLKRQASKLSEGSIIR</sequence>
<dbReference type="AlphaFoldDB" id="A0A8K0UE35"/>
<evidence type="ECO:0000256" key="1">
    <source>
        <dbReference type="ARBA" id="ARBA00022574"/>
    </source>
</evidence>
<keyword evidence="5" id="KW-0131">Cell cycle</keyword>
<organism evidence="7 8">
    <name type="scientific">Cristinia sonorae</name>
    <dbReference type="NCBI Taxonomy" id="1940300"/>
    <lineage>
        <taxon>Eukaryota</taxon>
        <taxon>Fungi</taxon>
        <taxon>Dikarya</taxon>
        <taxon>Basidiomycota</taxon>
        <taxon>Agaricomycotina</taxon>
        <taxon>Agaricomycetes</taxon>
        <taxon>Agaricomycetidae</taxon>
        <taxon>Agaricales</taxon>
        <taxon>Pleurotineae</taxon>
        <taxon>Stephanosporaceae</taxon>
        <taxon>Cristinia</taxon>
    </lineage>
</organism>
<protein>
    <submittedName>
        <fullName evidence="7">WD40 repeat-like protein</fullName>
    </submittedName>
</protein>
<keyword evidence="2" id="KW-0132">Cell division</keyword>
<dbReference type="GO" id="GO:1990757">
    <property type="term" value="F:ubiquitin ligase activator activity"/>
    <property type="evidence" value="ECO:0007669"/>
    <property type="project" value="TreeGrafter"/>
</dbReference>
<dbReference type="GO" id="GO:0010997">
    <property type="term" value="F:anaphase-promoting complex binding"/>
    <property type="evidence" value="ECO:0007669"/>
    <property type="project" value="InterPro"/>
</dbReference>
<evidence type="ECO:0000256" key="5">
    <source>
        <dbReference type="ARBA" id="ARBA00023306"/>
    </source>
</evidence>
<comment type="caution">
    <text evidence="7">The sequence shown here is derived from an EMBL/GenBank/DDBJ whole genome shotgun (WGS) entry which is preliminary data.</text>
</comment>